<evidence type="ECO:0000313" key="1">
    <source>
        <dbReference type="EMBL" id="PSJ80938.1"/>
    </source>
</evidence>
<name>A0A2P7U1T7_9NEIS</name>
<dbReference type="AlphaFoldDB" id="A0A2P7U1T7"/>
<keyword evidence="2" id="KW-1185">Reference proteome</keyword>
<dbReference type="Proteomes" id="UP000241868">
    <property type="component" value="Unassembled WGS sequence"/>
</dbReference>
<dbReference type="EMBL" id="PXYY01000012">
    <property type="protein sequence ID" value="PSJ80938.1"/>
    <property type="molecule type" value="Genomic_DNA"/>
</dbReference>
<protein>
    <submittedName>
        <fullName evidence="1">Uncharacterized protein</fullName>
    </submittedName>
</protein>
<evidence type="ECO:0000313" key="2">
    <source>
        <dbReference type="Proteomes" id="UP000241868"/>
    </source>
</evidence>
<comment type="caution">
    <text evidence="1">The sequence shown here is derived from an EMBL/GenBank/DDBJ whole genome shotgun (WGS) entry which is preliminary data.</text>
</comment>
<organism evidence="1 2">
    <name type="scientific">Neisseria iguanae</name>
    <dbReference type="NCBI Taxonomy" id="90242"/>
    <lineage>
        <taxon>Bacteria</taxon>
        <taxon>Pseudomonadati</taxon>
        <taxon>Pseudomonadota</taxon>
        <taxon>Betaproteobacteria</taxon>
        <taxon>Neisseriales</taxon>
        <taxon>Neisseriaceae</taxon>
        <taxon>Neisseria</taxon>
    </lineage>
</organism>
<accession>A0A2P7U1T7</accession>
<gene>
    <name evidence="1" type="ORF">C7N83_03400</name>
</gene>
<sequence>MSAGNGDCYCKPLVELKKALQGGATPFRANTWHALLQIVTLGMGSLFGARGGAACNDRGCGGKWSGYRGLSVDESRVFRLDWCGVDILPGHIGKRQGGNQLNFAALIDCEYVTGLLAAKWLAVILEMLADVYGGRLPL</sequence>
<proteinExistence type="predicted"/>
<reference evidence="1 2" key="1">
    <citation type="submission" date="2018-03" db="EMBL/GenBank/DDBJ databases">
        <title>Neisseria weixii sp. nov., isolated from the intestinal contents of Tibetan Plateau pika (Ochotona curzoniae) in Yushu, Qinghai Province, China.</title>
        <authorList>
            <person name="Gui Z."/>
        </authorList>
    </citation>
    <scope>NUCLEOTIDE SEQUENCE [LARGE SCALE GENOMIC DNA]</scope>
    <source>
        <strain evidence="1 2">ATCC 51483</strain>
    </source>
</reference>